<dbReference type="GO" id="GO:0002161">
    <property type="term" value="F:aminoacyl-tRNA deacylase activity"/>
    <property type="evidence" value="ECO:0007669"/>
    <property type="project" value="InterPro"/>
</dbReference>
<keyword evidence="3 4" id="KW-0456">Lyase</keyword>
<name>A0A315ZZ87_SEDFL</name>
<gene>
    <name evidence="6" type="ORF">BC781_102232</name>
</gene>
<evidence type="ECO:0000256" key="4">
    <source>
        <dbReference type="PIRNR" id="PIRNR006181"/>
    </source>
</evidence>
<protein>
    <recommendedName>
        <fullName evidence="4">Cys-tRNA(Pro)/Cys-tRNA(Cys) deacylase</fullName>
        <ecNumber evidence="4">4.2.-.-</ecNumber>
    </recommendedName>
</protein>
<reference evidence="6 7" key="1">
    <citation type="submission" date="2018-03" db="EMBL/GenBank/DDBJ databases">
        <title>Genomic Encyclopedia of Archaeal and Bacterial Type Strains, Phase II (KMG-II): from individual species to whole genera.</title>
        <authorList>
            <person name="Goeker M."/>
        </authorList>
    </citation>
    <scope>NUCLEOTIDE SEQUENCE [LARGE SCALE GENOMIC DNA]</scope>
    <source>
        <strain evidence="6 7">DSM 28229</strain>
    </source>
</reference>
<dbReference type="PANTHER" id="PTHR30411">
    <property type="entry name" value="CYTOPLASMIC PROTEIN"/>
    <property type="match status" value="1"/>
</dbReference>
<proteinExistence type="inferred from homology"/>
<accession>A0A315ZZ87</accession>
<dbReference type="NCBIfam" id="TIGR00011">
    <property type="entry name" value="YbaK_EbsC"/>
    <property type="match status" value="1"/>
</dbReference>
<evidence type="ECO:0000313" key="7">
    <source>
        <dbReference type="Proteomes" id="UP000245535"/>
    </source>
</evidence>
<dbReference type="InterPro" id="IPR004369">
    <property type="entry name" value="Prolyl-tRNA_editing_YbaK/EbsC"/>
</dbReference>
<comment type="caution">
    <text evidence="6">The sequence shown here is derived from an EMBL/GenBank/DDBJ whole genome shotgun (WGS) entry which is preliminary data.</text>
</comment>
<dbReference type="Proteomes" id="UP000245535">
    <property type="component" value="Unassembled WGS sequence"/>
</dbReference>
<dbReference type="Pfam" id="PF04073">
    <property type="entry name" value="tRNA_edit"/>
    <property type="match status" value="1"/>
</dbReference>
<dbReference type="AlphaFoldDB" id="A0A315ZZ87"/>
<sequence>MAKVVKTNAMRILDQLKVTYLHFQYEGKEENVDGTLVSRKNNRDHTLGHKTLVTKSTTNDLFVFVIPLTKELDLKKAAKAVGQKKIEMLPHKDLLKYTGYIKGGCSPIGMKKKYETVIEMSSEDRKDIIISGGKRGHIIEMSIENLLSVIDGKLADVCK</sequence>
<dbReference type="EMBL" id="QGDO01000002">
    <property type="protein sequence ID" value="PWJ42687.1"/>
    <property type="molecule type" value="Genomic_DNA"/>
</dbReference>
<dbReference type="EC" id="4.2.-.-" evidence="4"/>
<evidence type="ECO:0000259" key="5">
    <source>
        <dbReference type="Pfam" id="PF04073"/>
    </source>
</evidence>
<dbReference type="GO" id="GO:0006412">
    <property type="term" value="P:translation"/>
    <property type="evidence" value="ECO:0007669"/>
    <property type="project" value="UniProtKB-KW"/>
</dbReference>
<dbReference type="PIRSF" id="PIRSF006181">
    <property type="entry name" value="EbsC_YbaK"/>
    <property type="match status" value="1"/>
</dbReference>
<dbReference type="OrthoDB" id="9809296at2"/>
<dbReference type="SUPFAM" id="SSF55826">
    <property type="entry name" value="YbaK/ProRS associated domain"/>
    <property type="match status" value="1"/>
</dbReference>
<evidence type="ECO:0000256" key="3">
    <source>
        <dbReference type="ARBA" id="ARBA00023239"/>
    </source>
</evidence>
<keyword evidence="7" id="KW-1185">Reference proteome</keyword>
<dbReference type="GO" id="GO:0016829">
    <property type="term" value="F:lyase activity"/>
    <property type="evidence" value="ECO:0007669"/>
    <property type="project" value="UniProtKB-KW"/>
</dbReference>
<dbReference type="InterPro" id="IPR007214">
    <property type="entry name" value="YbaK/aa-tRNA-synth-assoc-dom"/>
</dbReference>
<dbReference type="Gene3D" id="3.90.960.10">
    <property type="entry name" value="YbaK/aminoacyl-tRNA synthetase-associated domain"/>
    <property type="match status" value="1"/>
</dbReference>
<dbReference type="PANTHER" id="PTHR30411:SF0">
    <property type="entry name" value="CYS-TRNA(PRO)_CYS-TRNA(CYS) DEACYLASE YBAK"/>
    <property type="match status" value="1"/>
</dbReference>
<dbReference type="InterPro" id="IPR036754">
    <property type="entry name" value="YbaK/aa-tRNA-synt-asso_dom_sf"/>
</dbReference>
<dbReference type="RefSeq" id="WP_109616818.1">
    <property type="nucleotide sequence ID" value="NZ_QGDO01000002.1"/>
</dbReference>
<evidence type="ECO:0000256" key="2">
    <source>
        <dbReference type="ARBA" id="ARBA00022917"/>
    </source>
</evidence>
<feature type="domain" description="YbaK/aminoacyl-tRNA synthetase-associated" evidence="5">
    <location>
        <begin position="49"/>
        <end position="147"/>
    </location>
</feature>
<comment type="similarity">
    <text evidence="1 4">Belongs to the prolyl-tRNA editing family. YbaK/EbsC subfamily.</text>
</comment>
<dbReference type="CDD" id="cd00002">
    <property type="entry name" value="YbaK_deacylase"/>
    <property type="match status" value="1"/>
</dbReference>
<organism evidence="6 7">
    <name type="scientific">Sediminitomix flava</name>
    <dbReference type="NCBI Taxonomy" id="379075"/>
    <lineage>
        <taxon>Bacteria</taxon>
        <taxon>Pseudomonadati</taxon>
        <taxon>Bacteroidota</taxon>
        <taxon>Cytophagia</taxon>
        <taxon>Cytophagales</taxon>
        <taxon>Flammeovirgaceae</taxon>
        <taxon>Sediminitomix</taxon>
    </lineage>
</organism>
<evidence type="ECO:0000256" key="1">
    <source>
        <dbReference type="ARBA" id="ARBA00009798"/>
    </source>
</evidence>
<keyword evidence="2 4" id="KW-0648">Protein biosynthesis</keyword>
<evidence type="ECO:0000313" key="6">
    <source>
        <dbReference type="EMBL" id="PWJ42687.1"/>
    </source>
</evidence>